<sequence length="420" mass="46765">MATDAHPQVTAARQALGIETLARAPHRLLFFVGALNVLLATAWWLCWLVNARWQWVHLPQPPLFAGWLHATVMQYQLFPPFFFGFLLTVFPRWMGLKEFDRWHFVPVGAGLLGGQVATIAGAFSELQVLVQIGMFMTAAGWLTGLVLLGGKLREARAATQGRHWHAWSCFVGMVFGFAGLLAAIVYLNLEDPRWMLASIKIGTYLMLVPVYFTVAHRMFPFFANNVVEGYSMWRPTWLIAVLWAAMLATCILKITGDGQMAWSVEWLFSAASAIALVRWWPRRKAPGLLRILFIALAWMPIAFALIGAQDLLALTHPAVAHLGRGPLHGLYIGCFGGLMVAMVTRVTQGHSGRLLEMPTVAWWAFALIQITAVIRVFTEIFRDPMAGFALAALLWIVGFLPWVVRAGCIYLQPRADGKPG</sequence>
<keyword evidence="1" id="KW-0472">Membrane</keyword>
<feature type="transmembrane region" description="Helical" evidence="1">
    <location>
        <begin position="260"/>
        <end position="280"/>
    </location>
</feature>
<dbReference type="Proteomes" id="UP000824755">
    <property type="component" value="Chromosome"/>
</dbReference>
<feature type="transmembrane region" description="Helical" evidence="1">
    <location>
        <begin position="287"/>
        <end position="308"/>
    </location>
</feature>
<feature type="transmembrane region" description="Helical" evidence="1">
    <location>
        <begin position="194"/>
        <end position="214"/>
    </location>
</feature>
<keyword evidence="1" id="KW-0812">Transmembrane</keyword>
<keyword evidence="3" id="KW-1185">Reference proteome</keyword>
<feature type="transmembrane region" description="Helical" evidence="1">
    <location>
        <begin position="359"/>
        <end position="378"/>
    </location>
</feature>
<feature type="transmembrane region" description="Helical" evidence="1">
    <location>
        <begin position="164"/>
        <end position="188"/>
    </location>
</feature>
<name>A0ABX8WLH1_9GAMM</name>
<dbReference type="RefSeq" id="WP_220379255.1">
    <property type="nucleotide sequence ID" value="NZ_CP080544.1"/>
</dbReference>
<accession>A0ABX8WLH1</accession>
<feature type="transmembrane region" description="Helical" evidence="1">
    <location>
        <begin position="28"/>
        <end position="53"/>
    </location>
</feature>
<evidence type="ECO:0000313" key="2">
    <source>
        <dbReference type="EMBL" id="QYR52470.1"/>
    </source>
</evidence>
<reference evidence="2 3" key="1">
    <citation type="submission" date="2021-08" db="EMBL/GenBank/DDBJ databases">
        <title>Lysobacter sp. strain CJ11 Genome sequencing and assembly.</title>
        <authorList>
            <person name="Kim I."/>
        </authorList>
    </citation>
    <scope>NUCLEOTIDE SEQUENCE [LARGE SCALE GENOMIC DNA]</scope>
    <source>
        <strain evidence="2 3">CJ11</strain>
    </source>
</reference>
<feature type="transmembrane region" description="Helical" evidence="1">
    <location>
        <begin position="73"/>
        <end position="90"/>
    </location>
</feature>
<feature type="transmembrane region" description="Helical" evidence="1">
    <location>
        <begin position="328"/>
        <end position="347"/>
    </location>
</feature>
<protein>
    <submittedName>
        <fullName evidence="2">NnrS family protein</fullName>
    </submittedName>
</protein>
<dbReference type="InterPro" id="IPR010266">
    <property type="entry name" value="NnrS"/>
</dbReference>
<proteinExistence type="predicted"/>
<dbReference type="Pfam" id="PF05940">
    <property type="entry name" value="NnrS"/>
    <property type="match status" value="1"/>
</dbReference>
<feature type="transmembrane region" description="Helical" evidence="1">
    <location>
        <begin position="384"/>
        <end position="404"/>
    </location>
</feature>
<gene>
    <name evidence="2" type="ORF">H8L67_07665</name>
</gene>
<feature type="transmembrane region" description="Helical" evidence="1">
    <location>
        <begin position="129"/>
        <end position="152"/>
    </location>
</feature>
<feature type="transmembrane region" description="Helical" evidence="1">
    <location>
        <begin position="102"/>
        <end position="123"/>
    </location>
</feature>
<evidence type="ECO:0000313" key="3">
    <source>
        <dbReference type="Proteomes" id="UP000824755"/>
    </source>
</evidence>
<organism evidence="2 3">
    <name type="scientific">Lysobacter soyae</name>
    <dbReference type="NCBI Taxonomy" id="2764185"/>
    <lineage>
        <taxon>Bacteria</taxon>
        <taxon>Pseudomonadati</taxon>
        <taxon>Pseudomonadota</taxon>
        <taxon>Gammaproteobacteria</taxon>
        <taxon>Lysobacterales</taxon>
        <taxon>Lysobacteraceae</taxon>
        <taxon>Lysobacter</taxon>
    </lineage>
</organism>
<dbReference type="EMBL" id="CP080544">
    <property type="protein sequence ID" value="QYR52470.1"/>
    <property type="molecule type" value="Genomic_DNA"/>
</dbReference>
<evidence type="ECO:0000256" key="1">
    <source>
        <dbReference type="SAM" id="Phobius"/>
    </source>
</evidence>
<keyword evidence="1" id="KW-1133">Transmembrane helix</keyword>
<feature type="transmembrane region" description="Helical" evidence="1">
    <location>
        <begin position="235"/>
        <end position="254"/>
    </location>
</feature>